<name>A0A413VJT7_9BACE</name>
<proteinExistence type="predicted"/>
<protein>
    <submittedName>
        <fullName evidence="1">Uncharacterized protein</fullName>
    </submittedName>
</protein>
<evidence type="ECO:0000313" key="2">
    <source>
        <dbReference type="Proteomes" id="UP000284379"/>
    </source>
</evidence>
<dbReference type="Proteomes" id="UP000284379">
    <property type="component" value="Unassembled WGS sequence"/>
</dbReference>
<gene>
    <name evidence="1" type="ORF">DW888_15075</name>
</gene>
<reference evidence="1 2" key="1">
    <citation type="submission" date="2018-08" db="EMBL/GenBank/DDBJ databases">
        <title>A genome reference for cultivated species of the human gut microbiota.</title>
        <authorList>
            <person name="Zou Y."/>
            <person name="Xue W."/>
            <person name="Luo G."/>
        </authorList>
    </citation>
    <scope>NUCLEOTIDE SEQUENCE [LARGE SCALE GENOMIC DNA]</scope>
    <source>
        <strain evidence="1 2">AM40-30BH</strain>
    </source>
</reference>
<accession>A0A413VJT7</accession>
<evidence type="ECO:0000313" key="1">
    <source>
        <dbReference type="EMBL" id="RHB33812.1"/>
    </source>
</evidence>
<comment type="caution">
    <text evidence="1">The sequence shown here is derived from an EMBL/GenBank/DDBJ whole genome shotgun (WGS) entry which is preliminary data.</text>
</comment>
<dbReference type="AlphaFoldDB" id="A0A413VJT7"/>
<organism evidence="1 2">
    <name type="scientific">Bacteroides nordii</name>
    <dbReference type="NCBI Taxonomy" id="291645"/>
    <lineage>
        <taxon>Bacteria</taxon>
        <taxon>Pseudomonadati</taxon>
        <taxon>Bacteroidota</taxon>
        <taxon>Bacteroidia</taxon>
        <taxon>Bacteroidales</taxon>
        <taxon>Bacteroidaceae</taxon>
        <taxon>Bacteroides</taxon>
    </lineage>
</organism>
<sequence>MRDNEEEFHPIIEYFSPAPGRNILGSGEECPRLRGGVSSAPGRKLFPGAGNVSRESIEFSTGITQKGTHF</sequence>
<dbReference type="EMBL" id="QSGO01000013">
    <property type="protein sequence ID" value="RHB33812.1"/>
    <property type="molecule type" value="Genomic_DNA"/>
</dbReference>